<evidence type="ECO:0000256" key="4">
    <source>
        <dbReference type="ARBA" id="ARBA00022135"/>
    </source>
</evidence>
<keyword evidence="7" id="KW-0372">Hormone</keyword>
<evidence type="ECO:0000256" key="7">
    <source>
        <dbReference type="ARBA" id="ARBA00022702"/>
    </source>
</evidence>
<comment type="similarity">
    <text evidence="2">Belongs to the parathyroid hormone family.</text>
</comment>
<dbReference type="PROSITE" id="PS00335">
    <property type="entry name" value="PARATHYROID"/>
    <property type="match status" value="1"/>
</dbReference>
<dbReference type="SMART" id="SM00087">
    <property type="entry name" value="PTH"/>
    <property type="match status" value="1"/>
</dbReference>
<comment type="function">
    <text evidence="9">Parathyroid hormone elevates calcium level by dissolving the salts in bone and preventing their renal excretion. Acts by binding to its receptor, PTH1R, activating G protein-coupled receptor signaling. Stimulates [1-14C]-2-deoxy-D-glucose (2DG) transport and glycogen synthesis in osteoblastic cells.</text>
</comment>
<organism evidence="11 12">
    <name type="scientific">Ameiurus melas</name>
    <name type="common">Black bullhead</name>
    <name type="synonym">Silurus melas</name>
    <dbReference type="NCBI Taxonomy" id="219545"/>
    <lineage>
        <taxon>Eukaryota</taxon>
        <taxon>Metazoa</taxon>
        <taxon>Chordata</taxon>
        <taxon>Craniata</taxon>
        <taxon>Vertebrata</taxon>
        <taxon>Euteleostomi</taxon>
        <taxon>Actinopterygii</taxon>
        <taxon>Neopterygii</taxon>
        <taxon>Teleostei</taxon>
        <taxon>Ostariophysi</taxon>
        <taxon>Siluriformes</taxon>
        <taxon>Ictaluridae</taxon>
        <taxon>Ameiurus</taxon>
    </lineage>
</organism>
<name>A0A7J6BGN6_AMEME</name>
<dbReference type="AlphaFoldDB" id="A0A7J6BGN6"/>
<dbReference type="GO" id="GO:0006874">
    <property type="term" value="P:intracellular calcium ion homeostasis"/>
    <property type="evidence" value="ECO:0007669"/>
    <property type="project" value="InterPro"/>
</dbReference>
<accession>A0A7J6BGN6</accession>
<reference evidence="11 12" key="1">
    <citation type="submission" date="2020-02" db="EMBL/GenBank/DDBJ databases">
        <title>A chromosome-scale genome assembly of the black bullhead catfish (Ameiurus melas).</title>
        <authorList>
            <person name="Wen M."/>
            <person name="Zham M."/>
            <person name="Cabau C."/>
            <person name="Klopp C."/>
            <person name="Donnadieu C."/>
            <person name="Roques C."/>
            <person name="Bouchez O."/>
            <person name="Lampietro C."/>
            <person name="Jouanno E."/>
            <person name="Herpin A."/>
            <person name="Louis A."/>
            <person name="Berthelot C."/>
            <person name="Parey E."/>
            <person name="Roest-Crollius H."/>
            <person name="Braasch I."/>
            <person name="Postlethwait J."/>
            <person name="Robinson-Rechavi M."/>
            <person name="Echchiki A."/>
            <person name="Begum T."/>
            <person name="Montfort J."/>
            <person name="Schartl M."/>
            <person name="Bobe J."/>
            <person name="Guiguen Y."/>
        </authorList>
    </citation>
    <scope>NUCLEOTIDE SEQUENCE [LARGE SCALE GENOMIC DNA]</scope>
    <source>
        <strain evidence="11">M_S1</strain>
        <tissue evidence="11">Blood</tissue>
    </source>
</reference>
<sequence length="143" mass="16176">MPASLTGLLQSLQDPTAHTHTHTHTAGLYHNTFKEGKRMVSTRSLDKAMVFLCVCILFNSIRTDSRPLSRRSVSEVQLMHSIGVRKHIQQRQDWLQEHMQDIHTAPMHGGKISSARITTEHSPSKGVMPNTPKRDVVETLEMQ</sequence>
<comment type="caution">
    <text evidence="11">The sequence shown here is derived from an EMBL/GenBank/DDBJ whole genome shotgun (WGS) entry which is preliminary data.</text>
</comment>
<dbReference type="InterPro" id="IPR001415">
    <property type="entry name" value="PTH/PTH-rel"/>
</dbReference>
<evidence type="ECO:0000313" key="11">
    <source>
        <dbReference type="EMBL" id="KAF4094275.1"/>
    </source>
</evidence>
<keyword evidence="6" id="KW-0165">Cleavage on pair of basic residues</keyword>
<keyword evidence="8" id="KW-0732">Signal</keyword>
<dbReference type="PANTHER" id="PTHR10541:SF2">
    <property type="entry name" value="PARATHYROID HORMONE"/>
    <property type="match status" value="1"/>
</dbReference>
<dbReference type="GO" id="GO:0005576">
    <property type="term" value="C:extracellular region"/>
    <property type="evidence" value="ECO:0007669"/>
    <property type="project" value="UniProtKB-SubCell"/>
</dbReference>
<dbReference type="EMBL" id="JAAGNN010000001">
    <property type="protein sequence ID" value="KAF4094275.1"/>
    <property type="molecule type" value="Genomic_DNA"/>
</dbReference>
<dbReference type="Pfam" id="PF01279">
    <property type="entry name" value="Parathyroid"/>
    <property type="match status" value="1"/>
</dbReference>
<comment type="subunit">
    <text evidence="3">Interacts with PTH1R (via N-terminal extracellular domain).</text>
</comment>
<evidence type="ECO:0000256" key="10">
    <source>
        <dbReference type="SAM" id="MobiDB-lite"/>
    </source>
</evidence>
<dbReference type="Proteomes" id="UP000593565">
    <property type="component" value="Unassembled WGS sequence"/>
</dbReference>
<dbReference type="PANTHER" id="PTHR10541">
    <property type="entry name" value="PARATHYROID HORMONE"/>
    <property type="match status" value="1"/>
</dbReference>
<evidence type="ECO:0000256" key="3">
    <source>
        <dbReference type="ARBA" id="ARBA00011605"/>
    </source>
</evidence>
<evidence type="ECO:0000256" key="2">
    <source>
        <dbReference type="ARBA" id="ARBA00006307"/>
    </source>
</evidence>
<keyword evidence="5" id="KW-0964">Secreted</keyword>
<evidence type="ECO:0000256" key="9">
    <source>
        <dbReference type="ARBA" id="ARBA00093407"/>
    </source>
</evidence>
<proteinExistence type="inferred from homology"/>
<comment type="subcellular location">
    <subcellularLocation>
        <location evidence="1">Secreted</location>
    </subcellularLocation>
</comment>
<evidence type="ECO:0000256" key="5">
    <source>
        <dbReference type="ARBA" id="ARBA00022525"/>
    </source>
</evidence>
<keyword evidence="12" id="KW-1185">Reference proteome</keyword>
<protein>
    <recommendedName>
        <fullName evidence="4">Parathyroid hormone</fullName>
    </recommendedName>
</protein>
<dbReference type="InterPro" id="IPR003625">
    <property type="entry name" value="PTH"/>
</dbReference>
<feature type="region of interest" description="Disordered" evidence="10">
    <location>
        <begin position="119"/>
        <end position="143"/>
    </location>
</feature>
<evidence type="ECO:0000256" key="1">
    <source>
        <dbReference type="ARBA" id="ARBA00004613"/>
    </source>
</evidence>
<evidence type="ECO:0000313" key="12">
    <source>
        <dbReference type="Proteomes" id="UP000593565"/>
    </source>
</evidence>
<evidence type="ECO:0000256" key="8">
    <source>
        <dbReference type="ARBA" id="ARBA00022729"/>
    </source>
</evidence>
<dbReference type="GO" id="GO:0005179">
    <property type="term" value="F:hormone activity"/>
    <property type="evidence" value="ECO:0007669"/>
    <property type="project" value="UniProtKB-KW"/>
</dbReference>
<gene>
    <name evidence="11" type="ORF">AMELA_G00011370</name>
</gene>
<evidence type="ECO:0000256" key="6">
    <source>
        <dbReference type="ARBA" id="ARBA00022685"/>
    </source>
</evidence>